<dbReference type="Pfam" id="PF01042">
    <property type="entry name" value="Ribonuc_L-PSP"/>
    <property type="match status" value="1"/>
</dbReference>
<reference evidence="2" key="1">
    <citation type="journal article" date="2012" name="Science">
        <title>The Paleozoic origin of enzymatic lignin decomposition reconstructed from 31 fungal genomes.</title>
        <authorList>
            <person name="Floudas D."/>
            <person name="Binder M."/>
            <person name="Riley R."/>
            <person name="Barry K."/>
            <person name="Blanchette R.A."/>
            <person name="Henrissat B."/>
            <person name="Martinez A.T."/>
            <person name="Otillar R."/>
            <person name="Spatafora J.W."/>
            <person name="Yadav J.S."/>
            <person name="Aerts A."/>
            <person name="Benoit I."/>
            <person name="Boyd A."/>
            <person name="Carlson A."/>
            <person name="Copeland A."/>
            <person name="Coutinho P.M."/>
            <person name="de Vries R.P."/>
            <person name="Ferreira P."/>
            <person name="Findley K."/>
            <person name="Foster B."/>
            <person name="Gaskell J."/>
            <person name="Glotzer D."/>
            <person name="Gorecki P."/>
            <person name="Heitman J."/>
            <person name="Hesse C."/>
            <person name="Hori C."/>
            <person name="Igarashi K."/>
            <person name="Jurgens J.A."/>
            <person name="Kallen N."/>
            <person name="Kersten P."/>
            <person name="Kohler A."/>
            <person name="Kuees U."/>
            <person name="Kumar T.K.A."/>
            <person name="Kuo A."/>
            <person name="LaButti K."/>
            <person name="Larrondo L.F."/>
            <person name="Lindquist E."/>
            <person name="Ling A."/>
            <person name="Lombard V."/>
            <person name="Lucas S."/>
            <person name="Lundell T."/>
            <person name="Martin R."/>
            <person name="McLaughlin D.J."/>
            <person name="Morgenstern I."/>
            <person name="Morin E."/>
            <person name="Murat C."/>
            <person name="Nagy L.G."/>
            <person name="Nolan M."/>
            <person name="Ohm R.A."/>
            <person name="Patyshakuliyeva A."/>
            <person name="Rokas A."/>
            <person name="Ruiz-Duenas F.J."/>
            <person name="Sabat G."/>
            <person name="Salamov A."/>
            <person name="Samejima M."/>
            <person name="Schmutz J."/>
            <person name="Slot J.C."/>
            <person name="St John F."/>
            <person name="Stenlid J."/>
            <person name="Sun H."/>
            <person name="Sun S."/>
            <person name="Syed K."/>
            <person name="Tsang A."/>
            <person name="Wiebenga A."/>
            <person name="Young D."/>
            <person name="Pisabarro A."/>
            <person name="Eastwood D.C."/>
            <person name="Martin F."/>
            <person name="Cullen D."/>
            <person name="Grigoriev I.V."/>
            <person name="Hibbett D.S."/>
        </authorList>
    </citation>
    <scope>NUCLEOTIDE SEQUENCE [LARGE SCALE GENOMIC DNA]</scope>
    <source>
        <strain evidence="2">TFB10046</strain>
    </source>
</reference>
<keyword evidence="2" id="KW-1185">Reference proteome</keyword>
<evidence type="ECO:0000313" key="1">
    <source>
        <dbReference type="EMBL" id="EJD35647.1"/>
    </source>
</evidence>
<dbReference type="InterPro" id="IPR006175">
    <property type="entry name" value="YjgF/YER057c/UK114"/>
</dbReference>
<dbReference type="Proteomes" id="UP000006514">
    <property type="component" value="Unassembled WGS sequence"/>
</dbReference>
<dbReference type="FunCoup" id="J0CXS8">
    <property type="interactions" value="24"/>
</dbReference>
<dbReference type="eggNOG" id="ENOG502S1PE">
    <property type="taxonomic scope" value="Eukaryota"/>
</dbReference>
<dbReference type="EMBL" id="JH687884">
    <property type="protein sequence ID" value="EJD35647.1"/>
    <property type="molecule type" value="Genomic_DNA"/>
</dbReference>
<dbReference type="InParanoid" id="J0CXS8"/>
<gene>
    <name evidence="1" type="ORF">AURDEDRAFT_117338</name>
</gene>
<dbReference type="PANTHER" id="PTHR43857">
    <property type="entry name" value="BLR7761 PROTEIN"/>
    <property type="match status" value="1"/>
</dbReference>
<dbReference type="OMA" id="HKVIWTQ"/>
<accession>J0CXS8</accession>
<dbReference type="InterPro" id="IPR035959">
    <property type="entry name" value="RutC-like_sf"/>
</dbReference>
<dbReference type="SUPFAM" id="SSF55298">
    <property type="entry name" value="YjgF-like"/>
    <property type="match status" value="1"/>
</dbReference>
<proteinExistence type="predicted"/>
<evidence type="ECO:0000313" key="2">
    <source>
        <dbReference type="Proteomes" id="UP000006514"/>
    </source>
</evidence>
<dbReference type="AlphaFoldDB" id="J0CXS8"/>
<dbReference type="PANTHER" id="PTHR43857:SF1">
    <property type="entry name" value="YJGH FAMILY PROTEIN"/>
    <property type="match status" value="1"/>
</dbReference>
<sequence>MAHLQYFSYAGVGERKHKEMHYNQAVRIGDRIEISGQGGWDIETGIVHSDLVKQIDQAYANVDLALRIAGGAGWSEVYRVRIYYTSVSGSEEGFAAMIGNLKKWCPDHQPILTGVKVAGLADPGMEVEIEVAAHVPSEN</sequence>
<name>J0CXS8_AURST</name>
<organism evidence="1 2">
    <name type="scientific">Auricularia subglabra (strain TFB-10046 / SS5)</name>
    <name type="common">White-rot fungus</name>
    <name type="synonym">Auricularia delicata (strain TFB10046)</name>
    <dbReference type="NCBI Taxonomy" id="717982"/>
    <lineage>
        <taxon>Eukaryota</taxon>
        <taxon>Fungi</taxon>
        <taxon>Dikarya</taxon>
        <taxon>Basidiomycota</taxon>
        <taxon>Agaricomycotina</taxon>
        <taxon>Agaricomycetes</taxon>
        <taxon>Auriculariales</taxon>
        <taxon>Auriculariaceae</taxon>
        <taxon>Auricularia</taxon>
    </lineage>
</organism>
<protein>
    <submittedName>
        <fullName evidence="1">Endoribonuclease L-PSP</fullName>
    </submittedName>
</protein>
<dbReference type="CDD" id="cd06152">
    <property type="entry name" value="YjgF_YER057c_UK114_like_4"/>
    <property type="match status" value="1"/>
</dbReference>
<dbReference type="KEGG" id="adl:AURDEDRAFT_117338"/>
<dbReference type="OrthoDB" id="309640at2759"/>
<dbReference type="Gene3D" id="3.30.1330.40">
    <property type="entry name" value="RutC-like"/>
    <property type="match status" value="1"/>
</dbReference>